<accession>A0A9W3P103</accession>
<dbReference type="AlphaFoldDB" id="A0A9W3P103"/>
<dbReference type="EMBL" id="CP003754">
    <property type="protein sequence ID" value="AFQ19700.1"/>
    <property type="molecule type" value="Genomic_DNA"/>
</dbReference>
<evidence type="ECO:0008006" key="3">
    <source>
        <dbReference type="Google" id="ProtNLM"/>
    </source>
</evidence>
<proteinExistence type="predicted"/>
<sequence length="298" mass="34534">MAENKQFVRKEHYIPQFSIRPFEISDGFCLTVNLKASPLGVLQNKTENIMQEIDLYEVRDNTGNYVNRNEIENGYSKLENSIAPKFRRVVKLLGSEEADVDFKKMIKTNEWADKEAALLLHLIFTLIRSPHLKNFIYSKEEIPDFMKPIFYRLMATSQGMAVELAKEHLSGNELEIALQFLKTNSDSVLGTLIEHMMNNFQLRIYKIKGEKKFFLSDRPILIQEFEGTDYLLPISPNICIGTTDLQPVKGNKISVYSQIIYLSDDDVKNINKKIIKNTDEILIIQDNEDVDFVKEWLI</sequence>
<keyword evidence="1" id="KW-0614">Plasmid</keyword>
<dbReference type="InterPro" id="IPR025332">
    <property type="entry name" value="DUF4238"/>
</dbReference>
<reference evidence="1 2" key="1">
    <citation type="submission" date="2012-08" db="EMBL/GenBank/DDBJ databases">
        <authorList>
            <person name="Doggett N."/>
            <person name="Teshima H."/>
            <person name="Bruce D."/>
            <person name="Detter J.C."/>
            <person name="Johnson S.L."/>
            <person name="Han C."/>
        </authorList>
    </citation>
    <scope>NUCLEOTIDE SEQUENCE [LARGE SCALE GENOMIC DNA]</scope>
    <source>
        <strain evidence="1 2">HD-771</strain>
        <plasmid evidence="1 2">p02</plasmid>
    </source>
</reference>
<evidence type="ECO:0000313" key="2">
    <source>
        <dbReference type="Proteomes" id="UP000005259"/>
    </source>
</evidence>
<dbReference type="RefSeq" id="WP_000829650.1">
    <property type="nucleotide sequence ID" value="NC_018501.1"/>
</dbReference>
<name>A0A9W3P103_BACTU</name>
<dbReference type="KEGG" id="bti:BTG_31818"/>
<protein>
    <recommendedName>
        <fullName evidence="3">DUF4238 domain-containing protein</fullName>
    </recommendedName>
</protein>
<geneLocation type="plasmid" evidence="1 2">
    <name>p02</name>
</geneLocation>
<dbReference type="Pfam" id="PF14022">
    <property type="entry name" value="DUF4238"/>
    <property type="match status" value="1"/>
</dbReference>
<gene>
    <name evidence="1" type="ORF">BTG_31818</name>
</gene>
<organism evidence="1 2">
    <name type="scientific">Bacillus thuringiensis HD-771</name>
    <dbReference type="NCBI Taxonomy" id="1218175"/>
    <lineage>
        <taxon>Bacteria</taxon>
        <taxon>Bacillati</taxon>
        <taxon>Bacillota</taxon>
        <taxon>Bacilli</taxon>
        <taxon>Bacillales</taxon>
        <taxon>Bacillaceae</taxon>
        <taxon>Bacillus</taxon>
        <taxon>Bacillus cereus group</taxon>
    </lineage>
</organism>
<dbReference type="Proteomes" id="UP000005259">
    <property type="component" value="Plasmid p02"/>
</dbReference>
<evidence type="ECO:0000313" key="1">
    <source>
        <dbReference type="EMBL" id="AFQ19700.1"/>
    </source>
</evidence>